<dbReference type="Proteomes" id="UP001295469">
    <property type="component" value="Chromosome C07"/>
</dbReference>
<protein>
    <submittedName>
        <fullName evidence="2">(rape) hypothetical protein</fullName>
    </submittedName>
</protein>
<reference evidence="2" key="1">
    <citation type="submission" date="2021-01" db="EMBL/GenBank/DDBJ databases">
        <authorList>
            <consortium name="Genoscope - CEA"/>
            <person name="William W."/>
        </authorList>
    </citation>
    <scope>NUCLEOTIDE SEQUENCE</scope>
</reference>
<dbReference type="AlphaFoldDB" id="A0A816LYP9"/>
<dbReference type="Pfam" id="PF14111">
    <property type="entry name" value="DUF4283"/>
    <property type="match status" value="1"/>
</dbReference>
<feature type="domain" description="DUF4283" evidence="1">
    <location>
        <begin position="49"/>
        <end position="132"/>
    </location>
</feature>
<dbReference type="EMBL" id="HG994371">
    <property type="protein sequence ID" value="CAF1949187.1"/>
    <property type="molecule type" value="Genomic_DNA"/>
</dbReference>
<dbReference type="PANTHER" id="PTHR31286:SF148">
    <property type="entry name" value="DUF4283 DOMAIN-CONTAINING PROTEIN"/>
    <property type="match status" value="1"/>
</dbReference>
<organism evidence="2">
    <name type="scientific">Brassica napus</name>
    <name type="common">Rape</name>
    <dbReference type="NCBI Taxonomy" id="3708"/>
    <lineage>
        <taxon>Eukaryota</taxon>
        <taxon>Viridiplantae</taxon>
        <taxon>Streptophyta</taxon>
        <taxon>Embryophyta</taxon>
        <taxon>Tracheophyta</taxon>
        <taxon>Spermatophyta</taxon>
        <taxon>Magnoliopsida</taxon>
        <taxon>eudicotyledons</taxon>
        <taxon>Gunneridae</taxon>
        <taxon>Pentapetalae</taxon>
        <taxon>rosids</taxon>
        <taxon>malvids</taxon>
        <taxon>Brassicales</taxon>
        <taxon>Brassicaceae</taxon>
        <taxon>Brassiceae</taxon>
        <taxon>Brassica</taxon>
    </lineage>
</organism>
<dbReference type="InterPro" id="IPR025558">
    <property type="entry name" value="DUF4283"/>
</dbReference>
<proteinExistence type="predicted"/>
<sequence>MDSLDLVIPAAQNPWKSPVVGSSRPVFEVSNGVAAIDIPEDIYTSSDPLWKNYVVGYFIGDAPHVGSIHATVNRIWTSPGVKVKIDVQFISKTSVLFRIENEALQHKVLRRRYWHVTDVPLVINLWTPETAASPPDLSAMPLWVDLKSVPNYMFSHKGLKCLSSPVGKFVRLHPSTERCTRLDVARVLLEVNLHELFFFVPFYLLGLRF</sequence>
<dbReference type="PANTHER" id="PTHR31286">
    <property type="entry name" value="GLYCINE-RICH CELL WALL STRUCTURAL PROTEIN 1.8-LIKE"/>
    <property type="match status" value="1"/>
</dbReference>
<evidence type="ECO:0000259" key="1">
    <source>
        <dbReference type="Pfam" id="PF14111"/>
    </source>
</evidence>
<accession>A0A816LYP9</accession>
<name>A0A816LYP9_BRANA</name>
<gene>
    <name evidence="2" type="ORF">DARMORV10_C07P03880.1</name>
</gene>
<dbReference type="InterPro" id="IPR040256">
    <property type="entry name" value="At4g02000-like"/>
</dbReference>
<evidence type="ECO:0000313" key="2">
    <source>
        <dbReference type="EMBL" id="CAF1949187.1"/>
    </source>
</evidence>